<dbReference type="EMBL" id="BBNQ01000004">
    <property type="protein sequence ID" value="GAL61844.1"/>
    <property type="molecule type" value="Genomic_DNA"/>
</dbReference>
<keyword evidence="5" id="KW-1185">Reference proteome</keyword>
<protein>
    <submittedName>
        <fullName evidence="3">Immunity protein 17 of polymorphic toxin system</fullName>
    </submittedName>
</protein>
<keyword evidence="1" id="KW-0812">Transmembrane</keyword>
<reference evidence="3 5" key="2">
    <citation type="submission" date="2019-03" db="EMBL/GenBank/DDBJ databases">
        <title>Genomic Encyclopedia of Type Strains, Phase III (KMG-III): the genomes of soil and plant-associated and newly described type strains.</title>
        <authorList>
            <person name="Whitman W."/>
        </authorList>
    </citation>
    <scope>NUCLEOTIDE SEQUENCE [LARGE SCALE GENOMIC DNA]</scope>
    <source>
        <strain evidence="3 5">CECT 8301</strain>
    </source>
</reference>
<dbReference type="Proteomes" id="UP000294824">
    <property type="component" value="Unassembled WGS sequence"/>
</dbReference>
<reference evidence="2 4" key="1">
    <citation type="journal article" date="2014" name="Genome Announc.">
        <title>Draft Genome Sequences of Marine Flavobacterium Algibacter lectus Strains SS8 and NR4.</title>
        <authorList>
            <person name="Takatani N."/>
            <person name="Nakanishi M."/>
            <person name="Meirelles P."/>
            <person name="Mino S."/>
            <person name="Suda W."/>
            <person name="Oshima K."/>
            <person name="Hattori M."/>
            <person name="Ohkuma M."/>
            <person name="Hosokawa M."/>
            <person name="Miyashita K."/>
            <person name="Thompson F.L."/>
            <person name="Niwa A."/>
            <person name="Sawabe T."/>
            <person name="Sawabe T."/>
        </authorList>
    </citation>
    <scope>NUCLEOTIDE SEQUENCE [LARGE SCALE GENOMIC DNA]</scope>
    <source>
        <strain evidence="2 4">JCM 19300</strain>
    </source>
</reference>
<accession>A0A090VEP1</accession>
<keyword evidence="1" id="KW-0472">Membrane</keyword>
<evidence type="ECO:0000313" key="2">
    <source>
        <dbReference type="EMBL" id="GAL61844.1"/>
    </source>
</evidence>
<feature type="transmembrane region" description="Helical" evidence="1">
    <location>
        <begin position="18"/>
        <end position="35"/>
    </location>
</feature>
<evidence type="ECO:0000313" key="5">
    <source>
        <dbReference type="Proteomes" id="UP000294824"/>
    </source>
</evidence>
<name>A0A090VEP1_9FLAO</name>
<dbReference type="AlphaFoldDB" id="A0A090VEP1"/>
<dbReference type="EMBL" id="SORL01000007">
    <property type="protein sequence ID" value="TDY63356.1"/>
    <property type="molecule type" value="Genomic_DNA"/>
</dbReference>
<proteinExistence type="predicted"/>
<evidence type="ECO:0000256" key="1">
    <source>
        <dbReference type="SAM" id="Phobius"/>
    </source>
</evidence>
<evidence type="ECO:0000313" key="4">
    <source>
        <dbReference type="Proteomes" id="UP000029644"/>
    </source>
</evidence>
<dbReference type="Pfam" id="PF15562">
    <property type="entry name" value="Imm17"/>
    <property type="match status" value="1"/>
</dbReference>
<accession>A0A4R8MH78</accession>
<evidence type="ECO:0000313" key="3">
    <source>
        <dbReference type="EMBL" id="TDY63356.1"/>
    </source>
</evidence>
<keyword evidence="1" id="KW-1133">Transmembrane helix</keyword>
<dbReference type="RefSeq" id="WP_042503755.1">
    <property type="nucleotide sequence ID" value="NZ_BBNQ01000004.1"/>
</dbReference>
<dbReference type="OrthoDB" id="1151161at2"/>
<dbReference type="Proteomes" id="UP000029644">
    <property type="component" value="Unassembled WGS sequence"/>
</dbReference>
<sequence>MEELFNQAKEFMSQNPHYGYLVGSIVLFIFSVGNFKKWNWAVSPSGYSQRWWYNFLGEKYFSTIMGILFSIGAIACFLGFYLSN</sequence>
<organism evidence="2 4">
    <name type="scientific">Algibacter lectus</name>
    <dbReference type="NCBI Taxonomy" id="221126"/>
    <lineage>
        <taxon>Bacteria</taxon>
        <taxon>Pseudomonadati</taxon>
        <taxon>Bacteroidota</taxon>
        <taxon>Flavobacteriia</taxon>
        <taxon>Flavobacteriales</taxon>
        <taxon>Flavobacteriaceae</taxon>
        <taxon>Algibacter</taxon>
    </lineage>
</organism>
<gene>
    <name evidence="3" type="ORF">DFQ06_0230</name>
    <name evidence="2" type="ORF">JCM19300_590</name>
</gene>
<dbReference type="InterPro" id="IPR029087">
    <property type="entry name" value="Imm17"/>
</dbReference>
<feature type="transmembrane region" description="Helical" evidence="1">
    <location>
        <begin position="60"/>
        <end position="82"/>
    </location>
</feature>
<comment type="caution">
    <text evidence="2">The sequence shown here is derived from an EMBL/GenBank/DDBJ whole genome shotgun (WGS) entry which is preliminary data.</text>
</comment>